<name>A0A1J5QEU4_9ZZZZ</name>
<dbReference type="AlphaFoldDB" id="A0A1J5QEU4"/>
<evidence type="ECO:0000256" key="1">
    <source>
        <dbReference type="SAM" id="Phobius"/>
    </source>
</evidence>
<organism evidence="2">
    <name type="scientific">mine drainage metagenome</name>
    <dbReference type="NCBI Taxonomy" id="410659"/>
    <lineage>
        <taxon>unclassified sequences</taxon>
        <taxon>metagenomes</taxon>
        <taxon>ecological metagenomes</taxon>
    </lineage>
</organism>
<feature type="transmembrane region" description="Helical" evidence="1">
    <location>
        <begin position="80"/>
        <end position="107"/>
    </location>
</feature>
<dbReference type="EMBL" id="MLJW01001386">
    <property type="protein sequence ID" value="OIQ78511.1"/>
    <property type="molecule type" value="Genomic_DNA"/>
</dbReference>
<sequence length="166" mass="16655">MRVTATSIAAHGARRAVGAVVLLTVIGGLTARALGWGQVVLDACVPVTGPASVLGLHLSLLRDSVSCPEGTLAVTPAGGVVASVALGTLLVALMLLGGGVTLAGLVARAVRVARRTLAAVLPGSVDRRTVLPPVVSFPVTGTVRSWIPARRTHGAHRHRGPPAVAA</sequence>
<gene>
    <name evidence="2" type="ORF">GALL_397880</name>
</gene>
<comment type="caution">
    <text evidence="2">The sequence shown here is derived from an EMBL/GenBank/DDBJ whole genome shotgun (WGS) entry which is preliminary data.</text>
</comment>
<keyword evidence="1" id="KW-0812">Transmembrane</keyword>
<accession>A0A1J5QEU4</accession>
<keyword evidence="1" id="KW-0472">Membrane</keyword>
<keyword evidence="1" id="KW-1133">Transmembrane helix</keyword>
<reference evidence="2" key="1">
    <citation type="submission" date="2016-10" db="EMBL/GenBank/DDBJ databases">
        <title>Sequence of Gallionella enrichment culture.</title>
        <authorList>
            <person name="Poehlein A."/>
            <person name="Muehling M."/>
            <person name="Daniel R."/>
        </authorList>
    </citation>
    <scope>NUCLEOTIDE SEQUENCE</scope>
</reference>
<proteinExistence type="predicted"/>
<evidence type="ECO:0000313" key="2">
    <source>
        <dbReference type="EMBL" id="OIQ78511.1"/>
    </source>
</evidence>
<protein>
    <submittedName>
        <fullName evidence="2">Uncharacterized protein</fullName>
    </submittedName>
</protein>
<feature type="transmembrane region" description="Helical" evidence="1">
    <location>
        <begin position="12"/>
        <end position="31"/>
    </location>
</feature>